<dbReference type="GeneID" id="95983534"/>
<comment type="caution">
    <text evidence="2">The sequence shown here is derived from an EMBL/GenBank/DDBJ whole genome shotgun (WGS) entry which is preliminary data.</text>
</comment>
<keyword evidence="3" id="KW-1185">Reference proteome</keyword>
<dbReference type="EMBL" id="JBBXJM010000002">
    <property type="protein sequence ID" value="KAL1411530.1"/>
    <property type="molecule type" value="Genomic_DNA"/>
</dbReference>
<evidence type="ECO:0000313" key="3">
    <source>
        <dbReference type="Proteomes" id="UP001565368"/>
    </source>
</evidence>
<dbReference type="RefSeq" id="XP_069211474.1">
    <property type="nucleotide sequence ID" value="XM_069351088.1"/>
</dbReference>
<reference evidence="2 3" key="1">
    <citation type="submission" date="2023-08" db="EMBL/GenBank/DDBJ databases">
        <title>Annotated Genome Sequence of Vanrija albida AlHP1.</title>
        <authorList>
            <person name="Herzog R."/>
        </authorList>
    </citation>
    <scope>NUCLEOTIDE SEQUENCE [LARGE SCALE GENOMIC DNA]</scope>
    <source>
        <strain evidence="2 3">AlHP1</strain>
    </source>
</reference>
<sequence>MAPKGKHYEPDEDDFPEVKVKQSESMTVVAEIIKHVKAQPAAFTRGLVPDASATKDAKLDEILIDLANKFDLSADLVRPGEAHRREKRRDEWWMEEARASLEVRKRKPSGQADGGARKVAKEDTLSPDSAA</sequence>
<proteinExistence type="predicted"/>
<feature type="region of interest" description="Disordered" evidence="1">
    <location>
        <begin position="100"/>
        <end position="131"/>
    </location>
</feature>
<organism evidence="2 3">
    <name type="scientific">Vanrija albida</name>
    <dbReference type="NCBI Taxonomy" id="181172"/>
    <lineage>
        <taxon>Eukaryota</taxon>
        <taxon>Fungi</taxon>
        <taxon>Dikarya</taxon>
        <taxon>Basidiomycota</taxon>
        <taxon>Agaricomycotina</taxon>
        <taxon>Tremellomycetes</taxon>
        <taxon>Trichosporonales</taxon>
        <taxon>Trichosporonaceae</taxon>
        <taxon>Vanrija</taxon>
    </lineage>
</organism>
<evidence type="ECO:0000313" key="2">
    <source>
        <dbReference type="EMBL" id="KAL1411530.1"/>
    </source>
</evidence>
<accession>A0ABR3QA40</accession>
<dbReference type="Proteomes" id="UP001565368">
    <property type="component" value="Unassembled WGS sequence"/>
</dbReference>
<protein>
    <submittedName>
        <fullName evidence="2">Uncharacterized protein</fullName>
    </submittedName>
</protein>
<evidence type="ECO:0000256" key="1">
    <source>
        <dbReference type="SAM" id="MobiDB-lite"/>
    </source>
</evidence>
<feature type="compositionally biased region" description="Basic and acidic residues" evidence="1">
    <location>
        <begin position="115"/>
        <end position="124"/>
    </location>
</feature>
<gene>
    <name evidence="2" type="ORF">Q8F55_002491</name>
</gene>
<name>A0ABR3QA40_9TREE</name>